<reference evidence="2" key="1">
    <citation type="submission" date="2022-03" db="EMBL/GenBank/DDBJ databases">
        <title>Pseudomonas marianensis sp. nov., a marine bacterium isolated from deep-sea sediments of the Mariana Trench.</title>
        <authorList>
            <person name="Wei Y."/>
        </authorList>
    </citation>
    <scope>NUCLEOTIDE SEQUENCE</scope>
    <source>
        <strain evidence="2">PS1</strain>
    </source>
</reference>
<protein>
    <recommendedName>
        <fullName evidence="4">Lipoprotein</fullName>
    </recommendedName>
</protein>
<name>A0A9X2ARM5_9GAMM</name>
<dbReference type="AlphaFoldDB" id="A0A9X2ARM5"/>
<sequence length="213" mass="22881">MTPSCRVLLLALLPVFAGCQSLSGGKPTAPTERLQGTVERVDGQLMLTTCRPQRQLELIDTGDTGLPDDVLALSAGQPLYADVRGHLAQGRLELTRVYRLQAEGPGCDDPDLPLTLLRASGHEPGWNVVVTKAGMLLNRLGDAPMAVPYLEEQLPDGQTSFSSEANTQRIDLWVAPQRCVDSASGAVTHLTAELRLDDQTLRGCAYYGGARSD</sequence>
<feature type="signal peptide" evidence="1">
    <location>
        <begin position="1"/>
        <end position="17"/>
    </location>
</feature>
<evidence type="ECO:0000313" key="2">
    <source>
        <dbReference type="EMBL" id="MCJ0972665.1"/>
    </source>
</evidence>
<dbReference type="PROSITE" id="PS51257">
    <property type="entry name" value="PROKAR_LIPOPROTEIN"/>
    <property type="match status" value="1"/>
</dbReference>
<proteinExistence type="predicted"/>
<feature type="chain" id="PRO_5040973160" description="Lipoprotein" evidence="1">
    <location>
        <begin position="18"/>
        <end position="213"/>
    </location>
</feature>
<evidence type="ECO:0008006" key="4">
    <source>
        <dbReference type="Google" id="ProtNLM"/>
    </source>
</evidence>
<comment type="caution">
    <text evidence="2">The sequence shown here is derived from an EMBL/GenBank/DDBJ whole genome shotgun (WGS) entry which is preliminary data.</text>
</comment>
<organism evidence="2 3">
    <name type="scientific">Stutzerimonas marianensis</name>
    <dbReference type="NCBI Taxonomy" id="2929513"/>
    <lineage>
        <taxon>Bacteria</taxon>
        <taxon>Pseudomonadati</taxon>
        <taxon>Pseudomonadota</taxon>
        <taxon>Gammaproteobacteria</taxon>
        <taxon>Pseudomonadales</taxon>
        <taxon>Pseudomonadaceae</taxon>
        <taxon>Stutzerimonas</taxon>
    </lineage>
</organism>
<keyword evidence="3" id="KW-1185">Reference proteome</keyword>
<dbReference type="EMBL" id="JALGRD010000002">
    <property type="protein sequence ID" value="MCJ0972665.1"/>
    <property type="molecule type" value="Genomic_DNA"/>
</dbReference>
<dbReference type="RefSeq" id="WP_243604848.1">
    <property type="nucleotide sequence ID" value="NZ_JALGRD010000002.1"/>
</dbReference>
<accession>A0A9X2ARM5</accession>
<dbReference type="Proteomes" id="UP001139682">
    <property type="component" value="Unassembled WGS sequence"/>
</dbReference>
<gene>
    <name evidence="2" type="ORF">MST27_04705</name>
</gene>
<evidence type="ECO:0000313" key="3">
    <source>
        <dbReference type="Proteomes" id="UP001139682"/>
    </source>
</evidence>
<evidence type="ECO:0000256" key="1">
    <source>
        <dbReference type="SAM" id="SignalP"/>
    </source>
</evidence>
<keyword evidence="1" id="KW-0732">Signal</keyword>